<evidence type="ECO:0000313" key="2">
    <source>
        <dbReference type="Proteomes" id="UP000192501"/>
    </source>
</evidence>
<dbReference type="EMBL" id="LTAI01002194">
    <property type="protein sequence ID" value="ORD92882.1"/>
    <property type="molecule type" value="Genomic_DNA"/>
</dbReference>
<protein>
    <submittedName>
        <fullName evidence="1">Uncharacterized protein</fullName>
    </submittedName>
</protein>
<accession>A0A1X0Q5J4</accession>
<organism evidence="1 2">
    <name type="scientific">Hepatospora eriocheir</name>
    <dbReference type="NCBI Taxonomy" id="1081669"/>
    <lineage>
        <taxon>Eukaryota</taxon>
        <taxon>Fungi</taxon>
        <taxon>Fungi incertae sedis</taxon>
        <taxon>Microsporidia</taxon>
        <taxon>Hepatosporidae</taxon>
        <taxon>Hepatospora</taxon>
    </lineage>
</organism>
<sequence length="60" mass="7211">MKQCKNIQVYKSERYTYNKINECVIKKDIVLDFFNDIVGNMTQLVLNTKYENQVFSTSFY</sequence>
<comment type="caution">
    <text evidence="1">The sequence shown here is derived from an EMBL/GenBank/DDBJ whole genome shotgun (WGS) entry which is preliminary data.</text>
</comment>
<dbReference type="AlphaFoldDB" id="A0A1X0Q5J4"/>
<gene>
    <name evidence="1" type="ORF">A0H76_2837</name>
</gene>
<dbReference type="VEuPathDB" id="MicrosporidiaDB:A0H76_2837"/>
<evidence type="ECO:0000313" key="1">
    <source>
        <dbReference type="EMBL" id="ORD92882.1"/>
    </source>
</evidence>
<reference evidence="1 2" key="1">
    <citation type="journal article" date="2017" name="Environ. Microbiol.">
        <title>Decay of the glycolytic pathway and adaptation to intranuclear parasitism within Enterocytozoonidae microsporidia.</title>
        <authorList>
            <person name="Wiredu Boakye D."/>
            <person name="Jaroenlak P."/>
            <person name="Prachumwat A."/>
            <person name="Williams T.A."/>
            <person name="Bateman K.S."/>
            <person name="Itsathitphaisarn O."/>
            <person name="Sritunyalucksana K."/>
            <person name="Paszkiewicz K.H."/>
            <person name="Moore K.A."/>
            <person name="Stentiford G.D."/>
            <person name="Williams B.A."/>
        </authorList>
    </citation>
    <scope>NUCLEOTIDE SEQUENCE [LARGE SCALE GENOMIC DNA]</scope>
    <source>
        <strain evidence="2">canceri</strain>
    </source>
</reference>
<dbReference type="Proteomes" id="UP000192501">
    <property type="component" value="Unassembled WGS sequence"/>
</dbReference>
<proteinExistence type="predicted"/>
<name>A0A1X0Q5J4_9MICR</name>